<feature type="domain" description="Major facilitator superfamily (MFS) profile" evidence="8">
    <location>
        <begin position="103"/>
        <end position="559"/>
    </location>
</feature>
<evidence type="ECO:0000256" key="1">
    <source>
        <dbReference type="ARBA" id="ARBA00004141"/>
    </source>
</evidence>
<feature type="region of interest" description="Disordered" evidence="6">
    <location>
        <begin position="480"/>
        <end position="515"/>
    </location>
</feature>
<feature type="transmembrane region" description="Helical" evidence="7">
    <location>
        <begin position="349"/>
        <end position="367"/>
    </location>
</feature>
<dbReference type="SUPFAM" id="SSF103473">
    <property type="entry name" value="MFS general substrate transporter"/>
    <property type="match status" value="1"/>
</dbReference>
<comment type="caution">
    <text evidence="9">The sequence shown here is derived from an EMBL/GenBank/DDBJ whole genome shotgun (WGS) entry which is preliminary data.</text>
</comment>
<feature type="transmembrane region" description="Helical" evidence="7">
    <location>
        <begin position="102"/>
        <end position="125"/>
    </location>
</feature>
<feature type="transmembrane region" description="Helical" evidence="7">
    <location>
        <begin position="265"/>
        <end position="287"/>
    </location>
</feature>
<feature type="transmembrane region" description="Helical" evidence="7">
    <location>
        <begin position="448"/>
        <end position="473"/>
    </location>
</feature>
<reference evidence="9" key="2">
    <citation type="submission" date="2017-10" db="EMBL/GenBank/DDBJ databases">
        <title>Ladona fulva Genome sequencing and assembly.</title>
        <authorList>
            <person name="Murali S."/>
            <person name="Richards S."/>
            <person name="Bandaranaike D."/>
            <person name="Bellair M."/>
            <person name="Blankenburg K."/>
            <person name="Chao H."/>
            <person name="Dinh H."/>
            <person name="Doddapaneni H."/>
            <person name="Dugan-Rocha S."/>
            <person name="Elkadiri S."/>
            <person name="Gnanaolivu R."/>
            <person name="Hernandez B."/>
            <person name="Skinner E."/>
            <person name="Javaid M."/>
            <person name="Lee S."/>
            <person name="Li M."/>
            <person name="Ming W."/>
            <person name="Munidasa M."/>
            <person name="Muniz J."/>
            <person name="Nguyen L."/>
            <person name="Hughes D."/>
            <person name="Osuji N."/>
            <person name="Pu L.-L."/>
            <person name="Puazo M."/>
            <person name="Qu C."/>
            <person name="Quiroz J."/>
            <person name="Raj R."/>
            <person name="Weissenberger G."/>
            <person name="Xin Y."/>
            <person name="Zou X."/>
            <person name="Han Y."/>
            <person name="Worley K."/>
            <person name="Muzny D."/>
            <person name="Gibbs R."/>
        </authorList>
    </citation>
    <scope>NUCLEOTIDE SEQUENCE</scope>
    <source>
        <strain evidence="9">Sampled in the wild</strain>
    </source>
</reference>
<reference evidence="9" key="1">
    <citation type="submission" date="2013-04" db="EMBL/GenBank/DDBJ databases">
        <authorList>
            <person name="Qu J."/>
            <person name="Murali S.C."/>
            <person name="Bandaranaike D."/>
            <person name="Bellair M."/>
            <person name="Blankenburg K."/>
            <person name="Chao H."/>
            <person name="Dinh H."/>
            <person name="Doddapaneni H."/>
            <person name="Downs B."/>
            <person name="Dugan-Rocha S."/>
            <person name="Elkadiri S."/>
            <person name="Gnanaolivu R.D."/>
            <person name="Hernandez B."/>
            <person name="Javaid M."/>
            <person name="Jayaseelan J.C."/>
            <person name="Lee S."/>
            <person name="Li M."/>
            <person name="Ming W."/>
            <person name="Munidasa M."/>
            <person name="Muniz J."/>
            <person name="Nguyen L."/>
            <person name="Ongeri F."/>
            <person name="Osuji N."/>
            <person name="Pu L.-L."/>
            <person name="Puazo M."/>
            <person name="Qu C."/>
            <person name="Quiroz J."/>
            <person name="Raj R."/>
            <person name="Weissenberger G."/>
            <person name="Xin Y."/>
            <person name="Zou X."/>
            <person name="Han Y."/>
            <person name="Richards S."/>
            <person name="Worley K."/>
            <person name="Muzny D."/>
            <person name="Gibbs R."/>
        </authorList>
    </citation>
    <scope>NUCLEOTIDE SEQUENCE</scope>
    <source>
        <strain evidence="9">Sampled in the wild</strain>
    </source>
</reference>
<dbReference type="InterPro" id="IPR050930">
    <property type="entry name" value="MFS_Vesicular_Transporter"/>
</dbReference>
<dbReference type="Pfam" id="PF07690">
    <property type="entry name" value="MFS_1"/>
    <property type="match status" value="2"/>
</dbReference>
<dbReference type="InterPro" id="IPR036259">
    <property type="entry name" value="MFS_trans_sf"/>
</dbReference>
<feature type="transmembrane region" description="Helical" evidence="7">
    <location>
        <begin position="137"/>
        <end position="157"/>
    </location>
</feature>
<evidence type="ECO:0000313" key="10">
    <source>
        <dbReference type="Proteomes" id="UP000792457"/>
    </source>
</evidence>
<keyword evidence="10" id="KW-1185">Reference proteome</keyword>
<keyword evidence="2" id="KW-0813">Transport</keyword>
<dbReference type="Proteomes" id="UP000792457">
    <property type="component" value="Unassembled WGS sequence"/>
</dbReference>
<feature type="transmembrane region" description="Helical" evidence="7">
    <location>
        <begin position="169"/>
        <end position="190"/>
    </location>
</feature>
<evidence type="ECO:0000313" key="9">
    <source>
        <dbReference type="EMBL" id="KAG8228760.1"/>
    </source>
</evidence>
<protein>
    <recommendedName>
        <fullName evidence="8">Major facilitator superfamily (MFS) profile domain-containing protein</fullName>
    </recommendedName>
</protein>
<evidence type="ECO:0000256" key="4">
    <source>
        <dbReference type="ARBA" id="ARBA00022989"/>
    </source>
</evidence>
<comment type="subcellular location">
    <subcellularLocation>
        <location evidence="1">Membrane</location>
        <topology evidence="1">Multi-pass membrane protein</topology>
    </subcellularLocation>
</comment>
<dbReference type="InterPro" id="IPR020846">
    <property type="entry name" value="MFS_dom"/>
</dbReference>
<dbReference type="PROSITE" id="PS50850">
    <property type="entry name" value="MFS"/>
    <property type="match status" value="1"/>
</dbReference>
<name>A0A8K0K5I4_LADFU</name>
<dbReference type="PANTHER" id="PTHR23506">
    <property type="entry name" value="GH10249P"/>
    <property type="match status" value="1"/>
</dbReference>
<dbReference type="PANTHER" id="PTHR23506:SF28">
    <property type="entry name" value="MFS-TYPE TRANSPORTER SLC18B1-LIKE PROTEIN"/>
    <property type="match status" value="1"/>
</dbReference>
<feature type="transmembrane region" description="Helical" evidence="7">
    <location>
        <begin position="322"/>
        <end position="342"/>
    </location>
</feature>
<feature type="region of interest" description="Disordered" evidence="6">
    <location>
        <begin position="1"/>
        <end position="50"/>
    </location>
</feature>
<feature type="transmembrane region" description="Helical" evidence="7">
    <location>
        <begin position="379"/>
        <end position="398"/>
    </location>
</feature>
<evidence type="ECO:0000256" key="5">
    <source>
        <dbReference type="ARBA" id="ARBA00023136"/>
    </source>
</evidence>
<organism evidence="9 10">
    <name type="scientific">Ladona fulva</name>
    <name type="common">Scarce chaser dragonfly</name>
    <name type="synonym">Libellula fulva</name>
    <dbReference type="NCBI Taxonomy" id="123851"/>
    <lineage>
        <taxon>Eukaryota</taxon>
        <taxon>Metazoa</taxon>
        <taxon>Ecdysozoa</taxon>
        <taxon>Arthropoda</taxon>
        <taxon>Hexapoda</taxon>
        <taxon>Insecta</taxon>
        <taxon>Pterygota</taxon>
        <taxon>Palaeoptera</taxon>
        <taxon>Odonata</taxon>
        <taxon>Epiprocta</taxon>
        <taxon>Anisoptera</taxon>
        <taxon>Libelluloidea</taxon>
        <taxon>Libellulidae</taxon>
        <taxon>Ladona</taxon>
    </lineage>
</organism>
<sequence length="559" mass="60819">MAMAERNEVDDISDRESFVGDRNAEDENESTISDLLDVTNHPYSSGEDPSVIGRCTRSQSESAFLQKRYTPREIRRIRERLLRTQLRPNPRELKNFTRSQRLTLLGLAIVDFVTFCSMSVMAPFFPKEAALKGVTNTMSGFVFSFYALIMFLSSPVFGKLLPHVGARFLYMTGMFVAGCCSVLFGLLGYIEDSVVFTAYCLVVRGTEALGAAAYSTASYTFVAEVFPDNMGSVMGILETFVGLGMSVGPALGGLLYSLGGFGLPFYVLGVLMVVIVPVNFFLLPAGYDHDVEVPSGSIIKMLKVPSVAVTSFFQLTTEQMGLIFLLFSAVYAISSPIWGWVADRITNHWLMMFWGLLASTAGLLLMGPSPLIPGLQSTLWLNLVSLSILGVAVALTLLPTYQGVLDNAIEGGCRDDLSTYSLVGGIWSCMYSLGEVIGPFFGGVVIEYYGFPLCSTIMAAMTLLLAIVTLFFYSLKNDRPTAKPTPDVETDSCFSGPVSHEHAEGESSTHGEKSPLLCPQTRIATKCNNMYGTDVEAARSAPSLTVTAPMEDIREVTSN</sequence>
<feature type="compositionally biased region" description="Basic and acidic residues" evidence="6">
    <location>
        <begin position="1"/>
        <end position="25"/>
    </location>
</feature>
<dbReference type="OrthoDB" id="446368at2759"/>
<dbReference type="AlphaFoldDB" id="A0A8K0K5I4"/>
<dbReference type="GO" id="GO:0016020">
    <property type="term" value="C:membrane"/>
    <property type="evidence" value="ECO:0007669"/>
    <property type="project" value="UniProtKB-SubCell"/>
</dbReference>
<feature type="transmembrane region" description="Helical" evidence="7">
    <location>
        <begin position="236"/>
        <end position="258"/>
    </location>
</feature>
<evidence type="ECO:0000256" key="6">
    <source>
        <dbReference type="SAM" id="MobiDB-lite"/>
    </source>
</evidence>
<dbReference type="Gene3D" id="1.20.1250.20">
    <property type="entry name" value="MFS general substrate transporter like domains"/>
    <property type="match status" value="2"/>
</dbReference>
<proteinExistence type="predicted"/>
<gene>
    <name evidence="9" type="ORF">J437_LFUL008201</name>
</gene>
<evidence type="ECO:0000259" key="8">
    <source>
        <dbReference type="PROSITE" id="PS50850"/>
    </source>
</evidence>
<feature type="transmembrane region" description="Helical" evidence="7">
    <location>
        <begin position="419"/>
        <end position="442"/>
    </location>
</feature>
<keyword evidence="3 7" id="KW-0812">Transmembrane</keyword>
<keyword evidence="5 7" id="KW-0472">Membrane</keyword>
<evidence type="ECO:0000256" key="7">
    <source>
        <dbReference type="SAM" id="Phobius"/>
    </source>
</evidence>
<dbReference type="EMBL" id="KZ308386">
    <property type="protein sequence ID" value="KAG8228760.1"/>
    <property type="molecule type" value="Genomic_DNA"/>
</dbReference>
<dbReference type="GO" id="GO:0022857">
    <property type="term" value="F:transmembrane transporter activity"/>
    <property type="evidence" value="ECO:0007669"/>
    <property type="project" value="InterPro"/>
</dbReference>
<evidence type="ECO:0000256" key="2">
    <source>
        <dbReference type="ARBA" id="ARBA00022448"/>
    </source>
</evidence>
<feature type="compositionally biased region" description="Basic and acidic residues" evidence="6">
    <location>
        <begin position="499"/>
        <end position="513"/>
    </location>
</feature>
<keyword evidence="4 7" id="KW-1133">Transmembrane helix</keyword>
<evidence type="ECO:0000256" key="3">
    <source>
        <dbReference type="ARBA" id="ARBA00022692"/>
    </source>
</evidence>
<dbReference type="InterPro" id="IPR011701">
    <property type="entry name" value="MFS"/>
</dbReference>
<accession>A0A8K0K5I4</accession>